<dbReference type="NCBIfam" id="TIGR00138">
    <property type="entry name" value="rsmG_gidB"/>
    <property type="match status" value="1"/>
</dbReference>
<dbReference type="PANTHER" id="PTHR31760:SF0">
    <property type="entry name" value="S-ADENOSYL-L-METHIONINE-DEPENDENT METHYLTRANSFERASES SUPERFAMILY PROTEIN"/>
    <property type="match status" value="1"/>
</dbReference>
<dbReference type="CDD" id="cd02440">
    <property type="entry name" value="AdoMet_MTases"/>
    <property type="match status" value="1"/>
</dbReference>
<keyword evidence="5 6" id="KW-0949">S-adenosyl-L-methionine</keyword>
<dbReference type="HAMAP" id="MF_00074">
    <property type="entry name" value="16SrRNA_methyltr_G"/>
    <property type="match status" value="1"/>
</dbReference>
<dbReference type="FunFam" id="3.40.50.150:FF:000041">
    <property type="entry name" value="Ribosomal RNA small subunit methyltransferase G"/>
    <property type="match status" value="1"/>
</dbReference>
<dbReference type="AlphaFoldDB" id="A0A1M6B9W2"/>
<dbReference type="GO" id="GO:0005829">
    <property type="term" value="C:cytosol"/>
    <property type="evidence" value="ECO:0007669"/>
    <property type="project" value="TreeGrafter"/>
</dbReference>
<dbReference type="STRING" id="1122934.SAMN02745691_00294"/>
<keyword evidence="9" id="KW-1185">Reference proteome</keyword>
<evidence type="ECO:0000256" key="6">
    <source>
        <dbReference type="HAMAP-Rule" id="MF_00074"/>
    </source>
</evidence>
<keyword evidence="3 6" id="KW-0489">Methyltransferase</keyword>
<dbReference type="OrthoDB" id="9808773at2"/>
<dbReference type="InterPro" id="IPR029063">
    <property type="entry name" value="SAM-dependent_MTases_sf"/>
</dbReference>
<evidence type="ECO:0000256" key="2">
    <source>
        <dbReference type="ARBA" id="ARBA00022552"/>
    </source>
</evidence>
<keyword evidence="1 6" id="KW-0963">Cytoplasm</keyword>
<comment type="caution">
    <text evidence="6">Lacks conserved residue(s) required for the propagation of feature annotation.</text>
</comment>
<feature type="binding site" evidence="6">
    <location>
        <position position="79"/>
    </location>
    <ligand>
        <name>S-adenosyl-L-methionine</name>
        <dbReference type="ChEBI" id="CHEBI:59789"/>
    </ligand>
</feature>
<feature type="binding site" evidence="6">
    <location>
        <begin position="130"/>
        <end position="131"/>
    </location>
    <ligand>
        <name>S-adenosyl-L-methionine</name>
        <dbReference type="ChEBI" id="CHEBI:59789"/>
    </ligand>
</feature>
<organism evidence="8 9">
    <name type="scientific">Parasporobacterium paucivorans DSM 15970</name>
    <dbReference type="NCBI Taxonomy" id="1122934"/>
    <lineage>
        <taxon>Bacteria</taxon>
        <taxon>Bacillati</taxon>
        <taxon>Bacillota</taxon>
        <taxon>Clostridia</taxon>
        <taxon>Lachnospirales</taxon>
        <taxon>Lachnospiraceae</taxon>
        <taxon>Parasporobacterium</taxon>
    </lineage>
</organism>
<accession>A0A1M6B9W2</accession>
<dbReference type="InterPro" id="IPR003682">
    <property type="entry name" value="rRNA_ssu_MeTfrase_G"/>
</dbReference>
<evidence type="ECO:0000313" key="9">
    <source>
        <dbReference type="Proteomes" id="UP000184342"/>
    </source>
</evidence>
<evidence type="ECO:0000256" key="1">
    <source>
        <dbReference type="ARBA" id="ARBA00022490"/>
    </source>
</evidence>
<evidence type="ECO:0000256" key="4">
    <source>
        <dbReference type="ARBA" id="ARBA00022679"/>
    </source>
</evidence>
<dbReference type="RefSeq" id="WP_073992586.1">
    <property type="nucleotide sequence ID" value="NZ_FQYT01000003.1"/>
</dbReference>
<dbReference type="PANTHER" id="PTHR31760">
    <property type="entry name" value="S-ADENOSYL-L-METHIONINE-DEPENDENT METHYLTRANSFERASES SUPERFAMILY PROTEIN"/>
    <property type="match status" value="1"/>
</dbReference>
<dbReference type="Gene3D" id="3.40.50.150">
    <property type="entry name" value="Vaccinia Virus protein VP39"/>
    <property type="match status" value="1"/>
</dbReference>
<comment type="similarity">
    <text evidence="6">Belongs to the methyltransferase superfamily. RNA methyltransferase RsmG family.</text>
</comment>
<evidence type="ECO:0000313" key="8">
    <source>
        <dbReference type="EMBL" id="SHI45253.1"/>
    </source>
</evidence>
<dbReference type="Pfam" id="PF02527">
    <property type="entry name" value="GidB"/>
    <property type="match status" value="1"/>
</dbReference>
<evidence type="ECO:0000256" key="5">
    <source>
        <dbReference type="ARBA" id="ARBA00022691"/>
    </source>
</evidence>
<dbReference type="PIRSF" id="PIRSF003078">
    <property type="entry name" value="GidB"/>
    <property type="match status" value="1"/>
</dbReference>
<dbReference type="EC" id="2.1.1.-" evidence="6"/>
<comment type="function">
    <text evidence="6">Specifically methylates the N7 position of a guanine in 16S rRNA.</text>
</comment>
<keyword evidence="4 6" id="KW-0808">Transferase</keyword>
<dbReference type="GO" id="GO:0070043">
    <property type="term" value="F:rRNA (guanine-N7-)-methyltransferase activity"/>
    <property type="evidence" value="ECO:0007669"/>
    <property type="project" value="UniProtKB-UniRule"/>
</dbReference>
<reference evidence="8 9" key="1">
    <citation type="submission" date="2016-11" db="EMBL/GenBank/DDBJ databases">
        <authorList>
            <person name="Jaros S."/>
            <person name="Januszkiewicz K."/>
            <person name="Wedrychowicz H."/>
        </authorList>
    </citation>
    <scope>NUCLEOTIDE SEQUENCE [LARGE SCALE GENOMIC DNA]</scope>
    <source>
        <strain evidence="8 9">DSM 15970</strain>
    </source>
</reference>
<name>A0A1M6B9W2_9FIRM</name>
<proteinExistence type="inferred from homology"/>
<comment type="subcellular location">
    <subcellularLocation>
        <location evidence="6">Cytoplasm</location>
    </subcellularLocation>
</comment>
<sequence>MKYNLQDFANRLEKMNVSLSDSQMEQFVKYYELLIEKNKVMNLTSITDFDEVILKHFVDSLSCVKAVNMNGVKSVIDVGTGAGFPGIPIKIVFPQISVTLMDSLSKRVGFLTEVIEALDLRDISAVHGRAEEMGQDPQYRERYDMCVSRAVSNLAVLSEYCLPFVEENGVFVSYKAGEIQDEVKGAEHPIALLGGRVESITSFDLPDSEIKRTLLVIKKTGKTPEKYPRKPGMPAKKPLT</sequence>
<feature type="region of interest" description="Disordered" evidence="7">
    <location>
        <begin position="221"/>
        <end position="240"/>
    </location>
</feature>
<feature type="binding site" evidence="6">
    <location>
        <position position="84"/>
    </location>
    <ligand>
        <name>S-adenosyl-L-methionine</name>
        <dbReference type="ChEBI" id="CHEBI:59789"/>
    </ligand>
</feature>
<evidence type="ECO:0000256" key="7">
    <source>
        <dbReference type="SAM" id="MobiDB-lite"/>
    </source>
</evidence>
<dbReference type="Proteomes" id="UP000184342">
    <property type="component" value="Unassembled WGS sequence"/>
</dbReference>
<dbReference type="SUPFAM" id="SSF53335">
    <property type="entry name" value="S-adenosyl-L-methionine-dependent methyltransferases"/>
    <property type="match status" value="1"/>
</dbReference>
<evidence type="ECO:0000256" key="3">
    <source>
        <dbReference type="ARBA" id="ARBA00022603"/>
    </source>
</evidence>
<feature type="binding site" evidence="6">
    <location>
        <position position="149"/>
    </location>
    <ligand>
        <name>S-adenosyl-L-methionine</name>
        <dbReference type="ChEBI" id="CHEBI:59789"/>
    </ligand>
</feature>
<keyword evidence="2 6" id="KW-0698">rRNA processing</keyword>
<gene>
    <name evidence="6" type="primary">rsmG</name>
    <name evidence="8" type="ORF">SAMN02745691_00294</name>
</gene>
<dbReference type="EMBL" id="FQYT01000003">
    <property type="protein sequence ID" value="SHI45253.1"/>
    <property type="molecule type" value="Genomic_DNA"/>
</dbReference>
<protein>
    <recommendedName>
        <fullName evidence="6">Ribosomal RNA small subunit methyltransferase G</fullName>
        <ecNumber evidence="6">2.1.1.-</ecNumber>
    </recommendedName>
    <alternativeName>
        <fullName evidence="6">16S rRNA 7-methylguanosine methyltransferase</fullName>
        <shortName evidence="6">16S rRNA m7G methyltransferase</shortName>
    </alternativeName>
</protein>